<dbReference type="EMBL" id="JAAAUY010000463">
    <property type="protein sequence ID" value="KAF9329580.1"/>
    <property type="molecule type" value="Genomic_DNA"/>
</dbReference>
<dbReference type="Pfam" id="PF12738">
    <property type="entry name" value="PTCB-BRCT"/>
    <property type="match status" value="1"/>
</dbReference>
<dbReference type="SMART" id="SM00292">
    <property type="entry name" value="BRCT"/>
    <property type="match status" value="5"/>
</dbReference>
<dbReference type="Pfam" id="PF00533">
    <property type="entry name" value="BRCT"/>
    <property type="match status" value="2"/>
</dbReference>
<evidence type="ECO:0000313" key="4">
    <source>
        <dbReference type="EMBL" id="KAF9329580.1"/>
    </source>
</evidence>
<dbReference type="GO" id="GO:0033314">
    <property type="term" value="P:mitotic DNA replication checkpoint signaling"/>
    <property type="evidence" value="ECO:0007669"/>
    <property type="project" value="TreeGrafter"/>
</dbReference>
<feature type="domain" description="BRCT" evidence="3">
    <location>
        <begin position="598"/>
        <end position="690"/>
    </location>
</feature>
<reference evidence="4" key="1">
    <citation type="journal article" date="2020" name="Fungal Divers.">
        <title>Resolving the Mortierellaceae phylogeny through synthesis of multi-gene phylogenetics and phylogenomics.</title>
        <authorList>
            <person name="Vandepol N."/>
            <person name="Liber J."/>
            <person name="Desiro A."/>
            <person name="Na H."/>
            <person name="Kennedy M."/>
            <person name="Barry K."/>
            <person name="Grigoriev I.V."/>
            <person name="Miller A.N."/>
            <person name="O'Donnell K."/>
            <person name="Stajich J.E."/>
            <person name="Bonito G."/>
        </authorList>
    </citation>
    <scope>NUCLEOTIDE SEQUENCE</scope>
    <source>
        <strain evidence="4">NVP1</strain>
    </source>
</reference>
<feature type="compositionally biased region" description="Polar residues" evidence="2">
    <location>
        <begin position="720"/>
        <end position="733"/>
    </location>
</feature>
<evidence type="ECO:0000313" key="5">
    <source>
        <dbReference type="Proteomes" id="UP000696485"/>
    </source>
</evidence>
<dbReference type="GO" id="GO:0007095">
    <property type="term" value="P:mitotic G2 DNA damage checkpoint signaling"/>
    <property type="evidence" value="ECO:0007669"/>
    <property type="project" value="TreeGrafter"/>
</dbReference>
<organism evidence="4 5">
    <name type="scientific">Podila minutissima</name>
    <dbReference type="NCBI Taxonomy" id="64525"/>
    <lineage>
        <taxon>Eukaryota</taxon>
        <taxon>Fungi</taxon>
        <taxon>Fungi incertae sedis</taxon>
        <taxon>Mucoromycota</taxon>
        <taxon>Mortierellomycotina</taxon>
        <taxon>Mortierellomycetes</taxon>
        <taxon>Mortierellales</taxon>
        <taxon>Mortierellaceae</taxon>
        <taxon>Podila</taxon>
    </lineage>
</organism>
<evidence type="ECO:0000256" key="1">
    <source>
        <dbReference type="ARBA" id="ARBA00022737"/>
    </source>
</evidence>
<dbReference type="Gene3D" id="3.40.50.10190">
    <property type="entry name" value="BRCT domain"/>
    <property type="match status" value="6"/>
</dbReference>
<keyword evidence="5" id="KW-1185">Reference proteome</keyword>
<dbReference type="CDD" id="cd17731">
    <property type="entry name" value="BRCT_TopBP1_rpt2_like"/>
    <property type="match status" value="1"/>
</dbReference>
<dbReference type="PANTHER" id="PTHR13561">
    <property type="entry name" value="DNA REPLICATION REGULATOR DPB11-RELATED"/>
    <property type="match status" value="1"/>
</dbReference>
<evidence type="ECO:0000256" key="2">
    <source>
        <dbReference type="SAM" id="MobiDB-lite"/>
    </source>
</evidence>
<feature type="domain" description="BRCT" evidence="3">
    <location>
        <begin position="128"/>
        <end position="222"/>
    </location>
</feature>
<feature type="compositionally biased region" description="Low complexity" evidence="2">
    <location>
        <begin position="834"/>
        <end position="853"/>
    </location>
</feature>
<dbReference type="InterPro" id="IPR059215">
    <property type="entry name" value="BRCT2_TopBP1-like"/>
</dbReference>
<dbReference type="PROSITE" id="PS50172">
    <property type="entry name" value="BRCT"/>
    <property type="match status" value="5"/>
</dbReference>
<feature type="domain" description="BRCT" evidence="3">
    <location>
        <begin position="907"/>
        <end position="995"/>
    </location>
</feature>
<protein>
    <recommendedName>
        <fullName evidence="3">BRCT domain-containing protein</fullName>
    </recommendedName>
</protein>
<dbReference type="AlphaFoldDB" id="A0A9P5VKS5"/>
<accession>A0A9P5VKS5</accession>
<dbReference type="GO" id="GO:0006270">
    <property type="term" value="P:DNA replication initiation"/>
    <property type="evidence" value="ECO:0007669"/>
    <property type="project" value="TreeGrafter"/>
</dbReference>
<dbReference type="Pfam" id="PF16589">
    <property type="entry name" value="BRCT_2"/>
    <property type="match status" value="1"/>
</dbReference>
<keyword evidence="1" id="KW-0677">Repeat</keyword>
<gene>
    <name evidence="4" type="ORF">BG006_007359</name>
</gene>
<proteinExistence type="predicted"/>
<dbReference type="SUPFAM" id="SSF52113">
    <property type="entry name" value="BRCT domain"/>
    <property type="match status" value="5"/>
</dbReference>
<dbReference type="InterPro" id="IPR001357">
    <property type="entry name" value="BRCT_dom"/>
</dbReference>
<feature type="domain" description="BRCT" evidence="3">
    <location>
        <begin position="8"/>
        <end position="97"/>
    </location>
</feature>
<dbReference type="Proteomes" id="UP000696485">
    <property type="component" value="Unassembled WGS sequence"/>
</dbReference>
<feature type="domain" description="BRCT" evidence="3">
    <location>
        <begin position="468"/>
        <end position="554"/>
    </location>
</feature>
<dbReference type="InterPro" id="IPR036420">
    <property type="entry name" value="BRCT_dom_sf"/>
</dbReference>
<feature type="region of interest" description="Disordered" evidence="2">
    <location>
        <begin position="823"/>
        <end position="853"/>
    </location>
</feature>
<feature type="region of interest" description="Disordered" evidence="2">
    <location>
        <begin position="106"/>
        <end position="127"/>
    </location>
</feature>
<feature type="region of interest" description="Disordered" evidence="2">
    <location>
        <begin position="260"/>
        <end position="285"/>
    </location>
</feature>
<dbReference type="CDD" id="cd17727">
    <property type="entry name" value="BRCT_TopBP1_rpt6"/>
    <property type="match status" value="1"/>
</dbReference>
<name>A0A9P5VKS5_9FUNG</name>
<dbReference type="PANTHER" id="PTHR13561:SF20">
    <property type="entry name" value="DNA TOPOISOMERASE 2-BINDING PROTEIN 1"/>
    <property type="match status" value="1"/>
</dbReference>
<evidence type="ECO:0000259" key="3">
    <source>
        <dbReference type="PROSITE" id="PS50172"/>
    </source>
</evidence>
<feature type="region of interest" description="Disordered" evidence="2">
    <location>
        <begin position="704"/>
        <end position="757"/>
    </location>
</feature>
<comment type="caution">
    <text evidence="4">The sequence shown here is derived from an EMBL/GenBank/DDBJ whole genome shotgun (WGS) entry which is preliminary data.</text>
</comment>
<sequence length="996" mass="110261">MKALHEKHAMGPLKGCSVCVTGFDGELKKEIEDFTLQFGGTYNMDMIKGTTTHLICEKPTGKKFSTAKDWGIKCVPFKWLEDMKEKQERPDCSLYKISPQGYKRRSTRKLSVPDSLEEEDADLESGSNSDQFLESCCIYLCRSFKPEMATRLKKMVLTGGGVFVQEYQPTSVTHVVVPSNSLDSQTLALFENTPDMPYVVDVQWLVGSAKAKKAHPESDFIVPFPARTEDGLAGPARTDKSLLWTTDAALNPDRQKVSKMATIRSKPKPLKSIPPDTYRENGPYSIRPSPAGTVVLLTPESSSSSAPRLLRAKTESGVLAEALEDLSVTGTGGDLLSTQKELISNKIDLLALEEERHEEEGQQAPISNIFLGLNITAFGCKKKKTELIKQGTMAYGGTYFDAGTIPIGEENTMLTVIPLSSPQSSIQHLKGVVLTDLWFERSVEEDRAVTNYQYFMYKPLKTIPIPGFSSLKISMSTGSVTEIEYRQTARLIKVLGGEFHDNLNTITTNLLISDNAAGAKFNFMRQNNRPIVKMDWLKDCVEKGECLSFDAYFPDHISDTLVKDEPVIKTDMPSQYGSQSQYLAQTLEFQNADKTQVPSDTPLDGCTVCVPTRIQGNHKELCDLVQELGGRLLTAYNNSATHLLQKGKADRIATKEIRVAQRERKHVVCPTWLYRCKESGTLVNEASYPPVFDEFSVAIVQTGPTTRSAVPKKSPAPTRLATSKSTGNINSGRSGAPPTRRSATVGSISGHEPFSQTFQGTAAGATSAMFTDSASSSMAMSYPYINASFEIYDQSMQEASLPEEDNGVWHPLPYVPVPRVAKRRRAAPVEESPTDSTTSNGSTTETESFDTTSLPDVLFDKAEKYDEDTVYWDDVDGREKKRAFLESLGYKVQSRDPKSDIKETPQLYFLVTGVQERQRYYDMIKELGGICLELETMDEEVWRQKCTHLVTNGKNPPRTAKLVAAQNCGAYIVTKTFVTDSAARGAFVNEGPYHVN</sequence>